<dbReference type="AlphaFoldDB" id="A0AAV4U0M0"/>
<keyword evidence="2" id="KW-1185">Reference proteome</keyword>
<proteinExistence type="predicted"/>
<dbReference type="Proteomes" id="UP001054837">
    <property type="component" value="Unassembled WGS sequence"/>
</dbReference>
<gene>
    <name evidence="1" type="ORF">CDAR_69251</name>
</gene>
<organism evidence="1 2">
    <name type="scientific">Caerostris darwini</name>
    <dbReference type="NCBI Taxonomy" id="1538125"/>
    <lineage>
        <taxon>Eukaryota</taxon>
        <taxon>Metazoa</taxon>
        <taxon>Ecdysozoa</taxon>
        <taxon>Arthropoda</taxon>
        <taxon>Chelicerata</taxon>
        <taxon>Arachnida</taxon>
        <taxon>Araneae</taxon>
        <taxon>Araneomorphae</taxon>
        <taxon>Entelegynae</taxon>
        <taxon>Araneoidea</taxon>
        <taxon>Araneidae</taxon>
        <taxon>Caerostris</taxon>
    </lineage>
</organism>
<name>A0AAV4U0M0_9ARAC</name>
<sequence length="104" mass="12237">MHGTRSQRQRLWQWHGIKKTPLFGSRGYLFRIQTLKEFVLPVYLFHLSSRVAVELLFKKKKKGWLGGIIMDLVAISFEVSEFWREARLMGKNLFCPVVVLVEDV</sequence>
<dbReference type="EMBL" id="BPLQ01010518">
    <property type="protein sequence ID" value="GIY51292.1"/>
    <property type="molecule type" value="Genomic_DNA"/>
</dbReference>
<protein>
    <recommendedName>
        <fullName evidence="3">Maturase K</fullName>
    </recommendedName>
</protein>
<reference evidence="1 2" key="1">
    <citation type="submission" date="2021-06" db="EMBL/GenBank/DDBJ databases">
        <title>Caerostris darwini draft genome.</title>
        <authorList>
            <person name="Kono N."/>
            <person name="Arakawa K."/>
        </authorList>
    </citation>
    <scope>NUCLEOTIDE SEQUENCE [LARGE SCALE GENOMIC DNA]</scope>
</reference>
<accession>A0AAV4U0M0</accession>
<comment type="caution">
    <text evidence="1">The sequence shown here is derived from an EMBL/GenBank/DDBJ whole genome shotgun (WGS) entry which is preliminary data.</text>
</comment>
<evidence type="ECO:0000313" key="1">
    <source>
        <dbReference type="EMBL" id="GIY51292.1"/>
    </source>
</evidence>
<evidence type="ECO:0008006" key="3">
    <source>
        <dbReference type="Google" id="ProtNLM"/>
    </source>
</evidence>
<evidence type="ECO:0000313" key="2">
    <source>
        <dbReference type="Proteomes" id="UP001054837"/>
    </source>
</evidence>